<accession>A0A2R5GBI8</accession>
<dbReference type="Pfam" id="PF02902">
    <property type="entry name" value="Peptidase_C48"/>
    <property type="match status" value="1"/>
</dbReference>
<organism evidence="7 8">
    <name type="scientific">Hondaea fermentalgiana</name>
    <dbReference type="NCBI Taxonomy" id="2315210"/>
    <lineage>
        <taxon>Eukaryota</taxon>
        <taxon>Sar</taxon>
        <taxon>Stramenopiles</taxon>
        <taxon>Bigyra</taxon>
        <taxon>Labyrinthulomycetes</taxon>
        <taxon>Thraustochytrida</taxon>
        <taxon>Thraustochytriidae</taxon>
        <taxon>Hondaea</taxon>
    </lineage>
</organism>
<name>A0A2R5GBI8_9STRA</name>
<dbReference type="Gene3D" id="3.40.395.10">
    <property type="entry name" value="Adenoviral Proteinase, Chain A"/>
    <property type="match status" value="1"/>
</dbReference>
<evidence type="ECO:0000259" key="6">
    <source>
        <dbReference type="PROSITE" id="PS50600"/>
    </source>
</evidence>
<keyword evidence="3" id="KW-0378">Hydrolase</keyword>
<keyword evidence="8" id="KW-1185">Reference proteome</keyword>
<dbReference type="EMBL" id="BEYU01000037">
    <property type="protein sequence ID" value="GBG27945.1"/>
    <property type="molecule type" value="Genomic_DNA"/>
</dbReference>
<evidence type="ECO:0000256" key="5">
    <source>
        <dbReference type="SAM" id="MobiDB-lite"/>
    </source>
</evidence>
<evidence type="ECO:0000256" key="2">
    <source>
        <dbReference type="ARBA" id="ARBA00022670"/>
    </source>
</evidence>
<sequence length="394" mass="45089">MLRQSLKPRETASLPGRLLVGSDPMDIDAPSSHEMTLAPSLSRLARPHNPRKDRLNARDAEMQALKEKVESLALHAMKDPEDVSLEAKVSYRKRVTSEPSLAFCARESAKMRRDRAHEKVQHWRKELGAPLPVREEPEGPAVDLTPEFTEEEEDLYDEAMHNSNEDKILVQKFNVDLFAKQLWCLKGLEWLNDEVINFYLSLLRVRSLELIESGSKPALACYFHLSLFYTKLTENGQYDYSRVKRWTKRGFRKCDLFTQDVVFFPRNIGNSHWTLCAAFVKEKRIEYFDSLAGSGRNCMTHVLRYLVDEFKDKHGGELDTTDWELIDHGDAVPQQNNGSDCGVFLCTFCNYLSMAHELDFSAADMPYMRKRIAVDIIKAASTFVIPSSSDGAQQ</sequence>
<dbReference type="PROSITE" id="PS50600">
    <property type="entry name" value="ULP_PROTEASE"/>
    <property type="match status" value="1"/>
</dbReference>
<dbReference type="OrthoDB" id="76387at2759"/>
<protein>
    <submittedName>
        <fullName evidence="7">Sentrin-specific protease</fullName>
    </submittedName>
</protein>
<feature type="region of interest" description="Disordered" evidence="5">
    <location>
        <begin position="1"/>
        <end position="32"/>
    </location>
</feature>
<dbReference type="GO" id="GO:0006508">
    <property type="term" value="P:proteolysis"/>
    <property type="evidence" value="ECO:0007669"/>
    <property type="project" value="UniProtKB-KW"/>
</dbReference>
<evidence type="ECO:0000313" key="8">
    <source>
        <dbReference type="Proteomes" id="UP000241890"/>
    </source>
</evidence>
<dbReference type="InterPro" id="IPR038765">
    <property type="entry name" value="Papain-like_cys_pep_sf"/>
</dbReference>
<comment type="similarity">
    <text evidence="1">Belongs to the peptidase C48 family.</text>
</comment>
<gene>
    <name evidence="7" type="ORF">FCC1311_041682</name>
</gene>
<dbReference type="AlphaFoldDB" id="A0A2R5GBI8"/>
<dbReference type="PANTHER" id="PTHR12606">
    <property type="entry name" value="SENTRIN/SUMO-SPECIFIC PROTEASE"/>
    <property type="match status" value="1"/>
</dbReference>
<dbReference type="InParanoid" id="A0A2R5GBI8"/>
<evidence type="ECO:0000256" key="3">
    <source>
        <dbReference type="ARBA" id="ARBA00022801"/>
    </source>
</evidence>
<dbReference type="GO" id="GO:0016929">
    <property type="term" value="F:deSUMOylase activity"/>
    <property type="evidence" value="ECO:0007669"/>
    <property type="project" value="TreeGrafter"/>
</dbReference>
<dbReference type="InterPro" id="IPR003653">
    <property type="entry name" value="Peptidase_C48_C"/>
</dbReference>
<dbReference type="SUPFAM" id="SSF54001">
    <property type="entry name" value="Cysteine proteinases"/>
    <property type="match status" value="1"/>
</dbReference>
<comment type="caution">
    <text evidence="7">The sequence shown here is derived from an EMBL/GenBank/DDBJ whole genome shotgun (WGS) entry which is preliminary data.</text>
</comment>
<dbReference type="GO" id="GO:0005634">
    <property type="term" value="C:nucleus"/>
    <property type="evidence" value="ECO:0007669"/>
    <property type="project" value="TreeGrafter"/>
</dbReference>
<evidence type="ECO:0000313" key="7">
    <source>
        <dbReference type="EMBL" id="GBG27945.1"/>
    </source>
</evidence>
<dbReference type="PANTHER" id="PTHR12606:SF1">
    <property type="entry name" value="UBIQUITIN-LIKE-SPECIFIC PROTEASE 1A"/>
    <property type="match status" value="1"/>
</dbReference>
<evidence type="ECO:0000256" key="4">
    <source>
        <dbReference type="ARBA" id="ARBA00022807"/>
    </source>
</evidence>
<proteinExistence type="inferred from homology"/>
<dbReference type="GO" id="GO:0016926">
    <property type="term" value="P:protein desumoylation"/>
    <property type="evidence" value="ECO:0007669"/>
    <property type="project" value="TreeGrafter"/>
</dbReference>
<reference evidence="7 8" key="1">
    <citation type="submission" date="2017-12" db="EMBL/GenBank/DDBJ databases">
        <title>Sequencing, de novo assembly and annotation of complete genome of a new Thraustochytrid species, strain FCC1311.</title>
        <authorList>
            <person name="Sedici K."/>
            <person name="Godart F."/>
            <person name="Aiese Cigliano R."/>
            <person name="Sanseverino W."/>
            <person name="Barakat M."/>
            <person name="Ortet P."/>
            <person name="Marechal E."/>
            <person name="Cagnac O."/>
            <person name="Amato A."/>
        </authorList>
    </citation>
    <scope>NUCLEOTIDE SEQUENCE [LARGE SCALE GENOMIC DNA]</scope>
</reference>
<keyword evidence="4" id="KW-0788">Thiol protease</keyword>
<feature type="domain" description="Ubiquitin-like protease family profile" evidence="6">
    <location>
        <begin position="175"/>
        <end position="352"/>
    </location>
</feature>
<dbReference type="Proteomes" id="UP000241890">
    <property type="component" value="Unassembled WGS sequence"/>
</dbReference>
<evidence type="ECO:0000256" key="1">
    <source>
        <dbReference type="ARBA" id="ARBA00005234"/>
    </source>
</evidence>
<keyword evidence="2 7" id="KW-0645">Protease</keyword>